<protein>
    <submittedName>
        <fullName evidence="1">Uncharacterized protein</fullName>
    </submittedName>
</protein>
<dbReference type="InParanoid" id="A0A0C3B7I2"/>
<name>A0A0C3B7I2_PILCF</name>
<dbReference type="AlphaFoldDB" id="A0A0C3B7I2"/>
<proteinExistence type="predicted"/>
<accession>A0A0C3B7I2</accession>
<dbReference type="EMBL" id="KN832995">
    <property type="protein sequence ID" value="KIM82193.1"/>
    <property type="molecule type" value="Genomic_DNA"/>
</dbReference>
<organism evidence="1 2">
    <name type="scientific">Piloderma croceum (strain F 1598)</name>
    <dbReference type="NCBI Taxonomy" id="765440"/>
    <lineage>
        <taxon>Eukaryota</taxon>
        <taxon>Fungi</taxon>
        <taxon>Dikarya</taxon>
        <taxon>Basidiomycota</taxon>
        <taxon>Agaricomycotina</taxon>
        <taxon>Agaricomycetes</taxon>
        <taxon>Agaricomycetidae</taxon>
        <taxon>Atheliales</taxon>
        <taxon>Atheliaceae</taxon>
        <taxon>Piloderma</taxon>
    </lineage>
</organism>
<dbReference type="Proteomes" id="UP000054166">
    <property type="component" value="Unassembled WGS sequence"/>
</dbReference>
<evidence type="ECO:0000313" key="1">
    <source>
        <dbReference type="EMBL" id="KIM82193.1"/>
    </source>
</evidence>
<sequence length="52" mass="5789">MVHYGLTDADRARTTSVWIAAAISKDQQPVDIKFAPCRTAPKLKPQLKKAHN</sequence>
<gene>
    <name evidence="1" type="ORF">PILCRDRAFT_820563</name>
</gene>
<evidence type="ECO:0000313" key="2">
    <source>
        <dbReference type="Proteomes" id="UP000054166"/>
    </source>
</evidence>
<dbReference type="HOGENOM" id="CLU_3093075_0_0_1"/>
<keyword evidence="2" id="KW-1185">Reference proteome</keyword>
<feature type="non-terminal residue" evidence="1">
    <location>
        <position position="52"/>
    </location>
</feature>
<reference evidence="2" key="2">
    <citation type="submission" date="2015-01" db="EMBL/GenBank/DDBJ databases">
        <title>Evolutionary Origins and Diversification of the Mycorrhizal Mutualists.</title>
        <authorList>
            <consortium name="DOE Joint Genome Institute"/>
            <consortium name="Mycorrhizal Genomics Consortium"/>
            <person name="Kohler A."/>
            <person name="Kuo A."/>
            <person name="Nagy L.G."/>
            <person name="Floudas D."/>
            <person name="Copeland A."/>
            <person name="Barry K.W."/>
            <person name="Cichocki N."/>
            <person name="Veneault-Fourrey C."/>
            <person name="LaButti K."/>
            <person name="Lindquist E.A."/>
            <person name="Lipzen A."/>
            <person name="Lundell T."/>
            <person name="Morin E."/>
            <person name="Murat C."/>
            <person name="Riley R."/>
            <person name="Ohm R."/>
            <person name="Sun H."/>
            <person name="Tunlid A."/>
            <person name="Henrissat B."/>
            <person name="Grigoriev I.V."/>
            <person name="Hibbett D.S."/>
            <person name="Martin F."/>
        </authorList>
    </citation>
    <scope>NUCLEOTIDE SEQUENCE [LARGE SCALE GENOMIC DNA]</scope>
    <source>
        <strain evidence="2">F 1598</strain>
    </source>
</reference>
<reference evidence="1 2" key="1">
    <citation type="submission" date="2014-04" db="EMBL/GenBank/DDBJ databases">
        <authorList>
            <consortium name="DOE Joint Genome Institute"/>
            <person name="Kuo A."/>
            <person name="Tarkka M."/>
            <person name="Buscot F."/>
            <person name="Kohler A."/>
            <person name="Nagy L.G."/>
            <person name="Floudas D."/>
            <person name="Copeland A."/>
            <person name="Barry K.W."/>
            <person name="Cichocki N."/>
            <person name="Veneault-Fourrey C."/>
            <person name="LaButti K."/>
            <person name="Lindquist E.A."/>
            <person name="Lipzen A."/>
            <person name="Lundell T."/>
            <person name="Morin E."/>
            <person name="Murat C."/>
            <person name="Sun H."/>
            <person name="Tunlid A."/>
            <person name="Henrissat B."/>
            <person name="Grigoriev I.V."/>
            <person name="Hibbett D.S."/>
            <person name="Martin F."/>
            <person name="Nordberg H.P."/>
            <person name="Cantor M.N."/>
            <person name="Hua S.X."/>
        </authorList>
    </citation>
    <scope>NUCLEOTIDE SEQUENCE [LARGE SCALE GENOMIC DNA]</scope>
    <source>
        <strain evidence="1 2">F 1598</strain>
    </source>
</reference>